<accession>A0AAE9E8I9</accession>
<dbReference type="InterPro" id="IPR013083">
    <property type="entry name" value="Znf_RING/FYVE/PHD"/>
</dbReference>
<sequence length="1106" mass="127493">MTENEKDYVIAENGGIFEQGDLIRIASVYMVSEYFDLDKFNEKVQEQEQSLQNGSIENVTLKNQDGLLKELLGCSKQCRIYGSTHQFLENLTEFQDFPCARKYFPLKFTTPYYTTPLVYKSSSGQRFVCKQDLFPILQYLVRDSIPSSNNQMISTLISIFLKSKEDVANVKMEFLKFEILELHQLQRDLQTTENTYIDETGALKSTIFQQEVLEKLRKDFGEFSENFDELAGKFLKLIPTTWTTEESLHIKNELENHKILEKNFVDLVICVYTNTICIFKKLEATLKKWAELPAETTVIRLFEDGNERFLLKDELLEALKIPDYQQSNRDIDNSKFIRNPLKIRKIKPKSKNKNLLTPPVCTDKFYGISLEDAEKKYRLQTTNIDFIRFPIRRTAHRAIPILGPPATCGHAQFFISAVDAMLEVLKSLIWGSRLFQKFPMAKKKVLYEIFADLSMIFESKKNIPTLIKLSKIREVTNFYSKKCAFHKKTTHRDLLDDSENVEFTLSNLKAELQKLELSGIFPEILEVSDVVFLEISAQIGEEQTIGIWFDAVESCQLICILNLFPKLKTFLHAQKSCHRIPGLACATCPEFRNSESQNSEDVVTSSEEFPRIGRCHVAPVDFVKVLGFPDAPEDPEEDITYDSLSDICLGAPPDDSDSEDDDDNDDDIPPLLTYRPRPTTSEIETQTDEVWAEIGRDDVANLEKVIVEVTKSMEELGLNWKEKEDDFELFKREMSQDAKRSDAKIKLLERDLNRSREKNVQLKKKILETQGLARENSQLRSRILELETRENRLKDEKKSEIAQLTRKIENLDTKIDHLEKDLKKSQDRNEALKNIFHTNANLNGEIQRLKIGISEAKIRENQTSEAYEKMKTTFNEDRTKFSERIAEATRSIRSEKMRISELETTVSHLRRQLRIAEERDATSEIHTLKENLLEKTRYIQIIHETNVNLNAELERDRQKFREISRIIGKGAEPTQNRAEPIPQQHHSINFQQAPLAAPKLRPIGAERARNAAPNHQNSTSTPSTSSTISSPPIFVFPAGFGSNHLEICDPDCVICLSQVRSTDKMIKCQECRRRFHWKCAANWLQVNSICPTCKGKLLDPEEFPAL</sequence>
<dbReference type="PROSITE" id="PS50089">
    <property type="entry name" value="ZF_RING_2"/>
    <property type="match status" value="1"/>
</dbReference>
<dbReference type="Proteomes" id="UP000829354">
    <property type="component" value="Chromosome II"/>
</dbReference>
<dbReference type="Pfam" id="PF25100">
    <property type="entry name" value="DUF7809"/>
    <property type="match status" value="1"/>
</dbReference>
<evidence type="ECO:0000313" key="7">
    <source>
        <dbReference type="EMBL" id="UMM16027.1"/>
    </source>
</evidence>
<name>A0AAE9E8I9_CAEBR</name>
<evidence type="ECO:0000256" key="1">
    <source>
        <dbReference type="ARBA" id="ARBA00022771"/>
    </source>
</evidence>
<evidence type="ECO:0000256" key="4">
    <source>
        <dbReference type="SAM" id="Coils"/>
    </source>
</evidence>
<dbReference type="AlphaFoldDB" id="A0AAE9E8I9"/>
<dbReference type="SMART" id="SM00184">
    <property type="entry name" value="RING"/>
    <property type="match status" value="1"/>
</dbReference>
<dbReference type="Gene3D" id="3.30.40.10">
    <property type="entry name" value="Zinc/RING finger domain, C3HC4 (zinc finger)"/>
    <property type="match status" value="1"/>
</dbReference>
<dbReference type="InterPro" id="IPR056711">
    <property type="entry name" value="DUF7809"/>
</dbReference>
<evidence type="ECO:0000313" key="8">
    <source>
        <dbReference type="Proteomes" id="UP000829354"/>
    </source>
</evidence>
<feature type="compositionally biased region" description="Acidic residues" evidence="5">
    <location>
        <begin position="654"/>
        <end position="668"/>
    </location>
</feature>
<feature type="compositionally biased region" description="Low complexity" evidence="5">
    <location>
        <begin position="669"/>
        <end position="680"/>
    </location>
</feature>
<evidence type="ECO:0000256" key="5">
    <source>
        <dbReference type="SAM" id="MobiDB-lite"/>
    </source>
</evidence>
<dbReference type="SUPFAM" id="SSF57850">
    <property type="entry name" value="RING/U-box"/>
    <property type="match status" value="1"/>
</dbReference>
<organism evidence="7 8">
    <name type="scientific">Caenorhabditis briggsae</name>
    <dbReference type="NCBI Taxonomy" id="6238"/>
    <lineage>
        <taxon>Eukaryota</taxon>
        <taxon>Metazoa</taxon>
        <taxon>Ecdysozoa</taxon>
        <taxon>Nematoda</taxon>
        <taxon>Chromadorea</taxon>
        <taxon>Rhabditida</taxon>
        <taxon>Rhabditina</taxon>
        <taxon>Rhabditomorpha</taxon>
        <taxon>Rhabditoidea</taxon>
        <taxon>Rhabditidae</taxon>
        <taxon>Peloderinae</taxon>
        <taxon>Caenorhabditis</taxon>
    </lineage>
</organism>
<evidence type="ECO:0000256" key="3">
    <source>
        <dbReference type="PROSITE-ProRule" id="PRU00175"/>
    </source>
</evidence>
<keyword evidence="1 3" id="KW-0479">Metal-binding</keyword>
<dbReference type="PANTHER" id="PTHR21447">
    <property type="entry name" value="RING-TYPE DOMAIN-CONTAINING PROTEIN-RELATED"/>
    <property type="match status" value="1"/>
</dbReference>
<keyword evidence="8" id="KW-1185">Reference proteome</keyword>
<feature type="compositionally biased region" description="Low complexity" evidence="5">
    <location>
        <begin position="1018"/>
        <end position="1028"/>
    </location>
</feature>
<keyword evidence="1 3" id="KW-0863">Zinc-finger</keyword>
<feature type="region of interest" description="Disordered" evidence="5">
    <location>
        <begin position="1009"/>
        <end position="1028"/>
    </location>
</feature>
<keyword evidence="4" id="KW-0175">Coiled coil</keyword>
<feature type="coiled-coil region" evidence="4">
    <location>
        <begin position="731"/>
        <end position="859"/>
    </location>
</feature>
<proteinExistence type="predicted"/>
<feature type="domain" description="RING-type" evidence="6">
    <location>
        <begin position="1052"/>
        <end position="1094"/>
    </location>
</feature>
<dbReference type="GO" id="GO:0008270">
    <property type="term" value="F:zinc ion binding"/>
    <property type="evidence" value="ECO:0007669"/>
    <property type="project" value="UniProtKB-KW"/>
</dbReference>
<feature type="coiled-coil region" evidence="4">
    <location>
        <begin position="885"/>
        <end position="919"/>
    </location>
</feature>
<reference evidence="7 8" key="1">
    <citation type="submission" date="2022-04" db="EMBL/GenBank/DDBJ databases">
        <title>Chromosome-level reference genomes for two strains of Caenorhabditis briggsae: an improved platform for comparative genomics.</title>
        <authorList>
            <person name="Stevens L."/>
            <person name="Andersen E."/>
        </authorList>
    </citation>
    <scope>NUCLEOTIDE SEQUENCE [LARGE SCALE GENOMIC DNA]</scope>
    <source>
        <strain evidence="7">VX34</strain>
        <tissue evidence="7">Whole-organism</tissue>
    </source>
</reference>
<gene>
    <name evidence="7" type="ORF">L5515_013215</name>
</gene>
<feature type="region of interest" description="Disordered" evidence="5">
    <location>
        <begin position="650"/>
        <end position="685"/>
    </location>
</feature>
<evidence type="ECO:0000256" key="2">
    <source>
        <dbReference type="ARBA" id="ARBA00022833"/>
    </source>
</evidence>
<dbReference type="PANTHER" id="PTHR21447:SF13">
    <property type="entry name" value="RING-TYPE DOMAIN-CONTAINING PROTEIN"/>
    <property type="match status" value="1"/>
</dbReference>
<dbReference type="EMBL" id="CP092621">
    <property type="protein sequence ID" value="UMM16027.1"/>
    <property type="molecule type" value="Genomic_DNA"/>
</dbReference>
<evidence type="ECO:0000259" key="6">
    <source>
        <dbReference type="PROSITE" id="PS50089"/>
    </source>
</evidence>
<keyword evidence="2" id="KW-0862">Zinc</keyword>
<dbReference type="InterPro" id="IPR001841">
    <property type="entry name" value="Znf_RING"/>
</dbReference>
<protein>
    <recommendedName>
        <fullName evidence="6">RING-type domain-containing protein</fullName>
    </recommendedName>
</protein>
<dbReference type="Pfam" id="PF13639">
    <property type="entry name" value="zf-RING_2"/>
    <property type="match status" value="1"/>
</dbReference>